<keyword evidence="1" id="KW-0472">Membrane</keyword>
<evidence type="ECO:0000313" key="2">
    <source>
        <dbReference type="EMBL" id="HIW83065.1"/>
    </source>
</evidence>
<protein>
    <submittedName>
        <fullName evidence="2">Uncharacterized protein</fullName>
    </submittedName>
</protein>
<keyword evidence="1" id="KW-1133">Transmembrane helix</keyword>
<feature type="transmembrane region" description="Helical" evidence="1">
    <location>
        <begin position="20"/>
        <end position="39"/>
    </location>
</feature>
<sequence length="192" mass="21623">MMKIEKGQPGYVNAQKTKYLIWAVGEFLVVIALVVLGYIQTGSKLNLFTIAAVVCCLPAAKMLVEFITMAPHKSIEPERFEEIQEKAPLLTKIYDTVLTSKDKVMPVDVFVISGRTVCGYTKSPKTDEAKTAKYVKEMLQQNKCEKVTVKIFHDYTAFMARVEGMNNIASVDQPENRKREHKIKSLILSTSI</sequence>
<gene>
    <name evidence="2" type="ORF">H9873_01890</name>
</gene>
<dbReference type="EMBL" id="DXGF01000033">
    <property type="protein sequence ID" value="HIW83065.1"/>
    <property type="molecule type" value="Genomic_DNA"/>
</dbReference>
<comment type="caution">
    <text evidence="2">The sequence shown here is derived from an EMBL/GenBank/DDBJ whole genome shotgun (WGS) entry which is preliminary data.</text>
</comment>
<evidence type="ECO:0000313" key="3">
    <source>
        <dbReference type="Proteomes" id="UP000824263"/>
    </source>
</evidence>
<feature type="transmembrane region" description="Helical" evidence="1">
    <location>
        <begin position="45"/>
        <end position="64"/>
    </location>
</feature>
<accession>A0A9D1R8R7</accession>
<dbReference type="Proteomes" id="UP000824263">
    <property type="component" value="Unassembled WGS sequence"/>
</dbReference>
<reference evidence="2" key="1">
    <citation type="journal article" date="2021" name="PeerJ">
        <title>Extensive microbial diversity within the chicken gut microbiome revealed by metagenomics and culture.</title>
        <authorList>
            <person name="Gilroy R."/>
            <person name="Ravi A."/>
            <person name="Getino M."/>
            <person name="Pursley I."/>
            <person name="Horton D.L."/>
            <person name="Alikhan N.F."/>
            <person name="Baker D."/>
            <person name="Gharbi K."/>
            <person name="Hall N."/>
            <person name="Watson M."/>
            <person name="Adriaenssens E.M."/>
            <person name="Foster-Nyarko E."/>
            <person name="Jarju S."/>
            <person name="Secka A."/>
            <person name="Antonio M."/>
            <person name="Oren A."/>
            <person name="Chaudhuri R.R."/>
            <person name="La Ragione R."/>
            <person name="Hildebrand F."/>
            <person name="Pallen M.J."/>
        </authorList>
    </citation>
    <scope>NUCLEOTIDE SEQUENCE</scope>
    <source>
        <strain evidence="2">ChiSxjej1B13-11762</strain>
    </source>
</reference>
<name>A0A9D1R8R7_9FIRM</name>
<dbReference type="AlphaFoldDB" id="A0A9D1R8R7"/>
<evidence type="ECO:0000256" key="1">
    <source>
        <dbReference type="SAM" id="Phobius"/>
    </source>
</evidence>
<reference evidence="2" key="2">
    <citation type="submission" date="2021-04" db="EMBL/GenBank/DDBJ databases">
        <authorList>
            <person name="Gilroy R."/>
        </authorList>
    </citation>
    <scope>NUCLEOTIDE SEQUENCE</scope>
    <source>
        <strain evidence="2">ChiSxjej1B13-11762</strain>
    </source>
</reference>
<organism evidence="2 3">
    <name type="scientific">Candidatus Dorea gallistercoris</name>
    <dbReference type="NCBI Taxonomy" id="2838542"/>
    <lineage>
        <taxon>Bacteria</taxon>
        <taxon>Bacillati</taxon>
        <taxon>Bacillota</taxon>
        <taxon>Clostridia</taxon>
        <taxon>Lachnospirales</taxon>
        <taxon>Lachnospiraceae</taxon>
        <taxon>Dorea</taxon>
    </lineage>
</organism>
<proteinExistence type="predicted"/>
<keyword evidence="1" id="KW-0812">Transmembrane</keyword>